<proteinExistence type="predicted"/>
<name>A0AAW9T016_CORAY</name>
<dbReference type="Proteomes" id="UP001223646">
    <property type="component" value="Unassembled WGS sequence"/>
</dbReference>
<dbReference type="InterPro" id="IPR016169">
    <property type="entry name" value="FAD-bd_PCMH_sub2"/>
</dbReference>
<sequence>MSTNTNGKSSTDASNGAYGAVHTEARTLTGWGRTAPAKSQVLSTPDLDEIVNAVKAVADQNSDKPAHLRRGVIARGMGRSYGDPAQNSGGLVIDMQKLNKIHSIDQESAIVDVDGGVTLDQLMKAALPYGLWVPVLPGTRQVTIGGAIGPDIHGKNHHSAGSFGNHVLSMELLVADGRILHLEPEGSADDPDGKLFWATVGGMGLTGIIVRARIKMTKTETAYFIADTDRTNNLDETVAFHSDGSEHNYTYSSAWFDVISPEPKLGRSTISRGSLATLAQLEEFAPKLAKDPLKFNAPQLMTVPDIFPNFTMNKLSLMAIGEAYYLMGAPARNQVKNLTQFYQPLDLIGEWNRGYGSNGFLQYQFVVPTDAVEPFKDIIRDMQRSGHYSALNVFKLFGPGNKAPLSYPMPGWNVCVDFPIKPGLGAFLDDLDKRVMEFGGRLYLAKESRTSAANFHQMYPEMQSWLDTRNEIDPHGVFASDMSRRLELH</sequence>
<dbReference type="InterPro" id="IPR007173">
    <property type="entry name" value="ALO_C"/>
</dbReference>
<dbReference type="EMBL" id="JASOOY020000033">
    <property type="protein sequence ID" value="MEO3717971.1"/>
    <property type="molecule type" value="Genomic_DNA"/>
</dbReference>
<dbReference type="SUPFAM" id="SSF56176">
    <property type="entry name" value="FAD-binding/transporter-associated domain-like"/>
    <property type="match status" value="1"/>
</dbReference>
<dbReference type="GO" id="GO:0071949">
    <property type="term" value="F:FAD binding"/>
    <property type="evidence" value="ECO:0007669"/>
    <property type="project" value="InterPro"/>
</dbReference>
<dbReference type="GO" id="GO:0003885">
    <property type="term" value="F:D-arabinono-1,4-lactone oxidase activity"/>
    <property type="evidence" value="ECO:0007669"/>
    <property type="project" value="InterPro"/>
</dbReference>
<dbReference type="InterPro" id="IPR016167">
    <property type="entry name" value="FAD-bd_PCMH_sub1"/>
</dbReference>
<dbReference type="InterPro" id="IPR010031">
    <property type="entry name" value="FAD_lactone_oxidase-like"/>
</dbReference>
<dbReference type="Pfam" id="PF04030">
    <property type="entry name" value="ALO"/>
    <property type="match status" value="1"/>
</dbReference>
<evidence type="ECO:0000313" key="4">
    <source>
        <dbReference type="Proteomes" id="UP001223646"/>
    </source>
</evidence>
<dbReference type="InterPro" id="IPR006094">
    <property type="entry name" value="Oxid_FAD_bind_N"/>
</dbReference>
<evidence type="ECO:0000259" key="2">
    <source>
        <dbReference type="PROSITE" id="PS51387"/>
    </source>
</evidence>
<comment type="caution">
    <text evidence="3">The sequence shown here is derived from an EMBL/GenBank/DDBJ whole genome shotgun (WGS) entry which is preliminary data.</text>
</comment>
<evidence type="ECO:0000313" key="3">
    <source>
        <dbReference type="EMBL" id="MEO3717971.1"/>
    </source>
</evidence>
<gene>
    <name evidence="3" type="ORF">QP460_010300</name>
</gene>
<evidence type="ECO:0000256" key="1">
    <source>
        <dbReference type="ARBA" id="ARBA00023002"/>
    </source>
</evidence>
<organism evidence="3 4">
    <name type="scientific">Corynebacterium amycolatum</name>
    <dbReference type="NCBI Taxonomy" id="43765"/>
    <lineage>
        <taxon>Bacteria</taxon>
        <taxon>Bacillati</taxon>
        <taxon>Actinomycetota</taxon>
        <taxon>Actinomycetes</taxon>
        <taxon>Mycobacteriales</taxon>
        <taxon>Corynebacteriaceae</taxon>
        <taxon>Corynebacterium</taxon>
    </lineage>
</organism>
<reference evidence="3" key="2">
    <citation type="submission" date="2024-05" db="EMBL/GenBank/DDBJ databases">
        <authorList>
            <person name="Wolfe A."/>
        </authorList>
    </citation>
    <scope>NUCLEOTIDE SEQUENCE</scope>
    <source>
        <strain evidence="3">UMB1064</strain>
    </source>
</reference>
<dbReference type="RefSeq" id="WP_284826725.1">
    <property type="nucleotide sequence ID" value="NZ_JASOOY020000033.1"/>
</dbReference>
<reference evidence="3" key="1">
    <citation type="submission" date="2023-05" db="EMBL/GenBank/DDBJ databases">
        <authorList>
            <person name="Du J."/>
        </authorList>
    </citation>
    <scope>NUCLEOTIDE SEQUENCE</scope>
    <source>
        <strain evidence="3">UMB1064</strain>
    </source>
</reference>
<dbReference type="InterPro" id="IPR016166">
    <property type="entry name" value="FAD-bd_PCMH"/>
</dbReference>
<keyword evidence="1" id="KW-0560">Oxidoreductase</keyword>
<dbReference type="AlphaFoldDB" id="A0AAW9T016"/>
<dbReference type="Pfam" id="PF01565">
    <property type="entry name" value="FAD_binding_4"/>
    <property type="match status" value="1"/>
</dbReference>
<dbReference type="InterPro" id="IPR036318">
    <property type="entry name" value="FAD-bd_PCMH-like_sf"/>
</dbReference>
<accession>A0AAW9T016</accession>
<dbReference type="Gene3D" id="3.30.465.10">
    <property type="match status" value="1"/>
</dbReference>
<dbReference type="GO" id="GO:0016020">
    <property type="term" value="C:membrane"/>
    <property type="evidence" value="ECO:0007669"/>
    <property type="project" value="InterPro"/>
</dbReference>
<dbReference type="PROSITE" id="PS51387">
    <property type="entry name" value="FAD_PCMH"/>
    <property type="match status" value="1"/>
</dbReference>
<dbReference type="Gene3D" id="3.30.43.10">
    <property type="entry name" value="Uridine Diphospho-n-acetylenolpyruvylglucosamine Reductase, domain 2"/>
    <property type="match status" value="1"/>
</dbReference>
<protein>
    <submittedName>
        <fullName evidence="3">FAD-binding oxidoreductase</fullName>
    </submittedName>
</protein>
<feature type="domain" description="FAD-binding PCMH-type" evidence="2">
    <location>
        <begin position="34"/>
        <end position="219"/>
    </location>
</feature>
<dbReference type="PANTHER" id="PTHR43762">
    <property type="entry name" value="L-GULONOLACTONE OXIDASE"/>
    <property type="match status" value="1"/>
</dbReference>
<dbReference type="PANTHER" id="PTHR43762:SF1">
    <property type="entry name" value="D-ARABINONO-1,4-LACTONE OXIDASE"/>
    <property type="match status" value="1"/>
</dbReference>